<dbReference type="Proteomes" id="UP000628669">
    <property type="component" value="Unassembled WGS sequence"/>
</dbReference>
<evidence type="ECO:0000259" key="1">
    <source>
        <dbReference type="Pfam" id="PF00326"/>
    </source>
</evidence>
<sequence length="736" mass="83927">MKVYCKHFILKISVMMTFMTSFVDGQISDTMTSKGRYESYLNFRSLIRNAYVRPHWYADGSRFWFAEGTPENTVIYEVDPKHNVKRVFFNKDRLMKVLRPLLEKEPAAKGIPFSDFTFFEDKNAVEFFVENKKFRLSLKDYQILQIEGKEEAPLPFLGVLSPDKHTFVVTKDNNIELVDRITQKATPLTQDGADDYPWNVTDGCWSKDGKKLLVKRPDGRKVHHIPVVDYSTPEEKVKYSVYAKTGGVIETPELYVLDVASGKTITMDVGSNAQQYVFPIGWRQDDSEVLFMRVDRLGKKLELLAANPDTGVSRVILTEDSKTFVAGLDFIIDVWKRQFRLLKDNNRFIWLSERDGWRHLYLYDMNGKLIRRLTSGDFPVTGVIRVDEAKGWVYFTANAEKNLYSTNIYRVDLKGKDFKKITSAEGIHTYSQFSPSGQYFLDTYSSMKQPQSVELRTTDGKLIQLLKTSDISRLQKIGFHPPEGFIAKAADGTTDVYGIMYKPYDFDPTKKYPVIEFIYAGPFMNVVPYGFGPNSAPNAMAQALAQLGYITIIMDTRGTVERSKAFQDTIYGNIGTYEIADRKAILKQLGEKYPFMDMKRVGIYGHSWGGYFAVRAMLMAPDVYRVGIASAQGELTEGAEINEPYMGLPEDNKKGYEWGTNTNHAGNLKGKLLFIHGTSDVNAPLSTTIRMIDALTKAGKTYDLILLPGKDHFIDNDKYVSNAIRRYFEENLKNVK</sequence>
<dbReference type="EMBL" id="JAENHK010000010">
    <property type="protein sequence ID" value="MBK1897303.1"/>
    <property type="molecule type" value="Genomic_DNA"/>
</dbReference>
<evidence type="ECO:0000313" key="3">
    <source>
        <dbReference type="EMBL" id="MBK1897303.1"/>
    </source>
</evidence>
<dbReference type="PANTHER" id="PTHR11731">
    <property type="entry name" value="PROTEASE FAMILY S9B,C DIPEPTIDYL-PEPTIDASE IV-RELATED"/>
    <property type="match status" value="1"/>
</dbReference>
<dbReference type="SUPFAM" id="SSF82171">
    <property type="entry name" value="DPP6 N-terminal domain-like"/>
    <property type="match status" value="1"/>
</dbReference>
<gene>
    <name evidence="3" type="ORF">JHL15_16180</name>
</gene>
<dbReference type="InterPro" id="IPR050278">
    <property type="entry name" value="Serine_Prot_S9B/DPPIV"/>
</dbReference>
<reference evidence="4" key="1">
    <citation type="submission" date="2021-01" db="EMBL/GenBank/DDBJ databases">
        <title>Genome public.</title>
        <authorList>
            <person name="Liu C."/>
            <person name="Sun Q."/>
        </authorList>
    </citation>
    <scope>NUCLEOTIDE SEQUENCE [LARGE SCALE GENOMIC DNA]</scope>
    <source>
        <strain evidence="4">YIM B02567</strain>
    </source>
</reference>
<proteinExistence type="predicted"/>
<dbReference type="Pfam" id="PF00930">
    <property type="entry name" value="DPPIV_N"/>
    <property type="match status" value="1"/>
</dbReference>
<feature type="domain" description="Dipeptidylpeptidase IV N-terminal" evidence="2">
    <location>
        <begin position="159"/>
        <end position="450"/>
    </location>
</feature>
<feature type="domain" description="Peptidase S9 prolyl oligopeptidase catalytic" evidence="1">
    <location>
        <begin position="540"/>
        <end position="730"/>
    </location>
</feature>
<dbReference type="Pfam" id="PF00326">
    <property type="entry name" value="Peptidase_S9"/>
    <property type="match status" value="1"/>
</dbReference>
<name>A0ABS1FYM3_9FLAO</name>
<dbReference type="PANTHER" id="PTHR11731:SF193">
    <property type="entry name" value="DIPEPTIDYL PEPTIDASE 9"/>
    <property type="match status" value="1"/>
</dbReference>
<comment type="caution">
    <text evidence="3">The sequence shown here is derived from an EMBL/GenBank/DDBJ whole genome shotgun (WGS) entry which is preliminary data.</text>
</comment>
<dbReference type="RefSeq" id="WP_200247397.1">
    <property type="nucleotide sequence ID" value="NZ_JAENHK010000010.1"/>
</dbReference>
<dbReference type="SUPFAM" id="SSF53474">
    <property type="entry name" value="alpha/beta-Hydrolases"/>
    <property type="match status" value="1"/>
</dbReference>
<keyword evidence="4" id="KW-1185">Reference proteome</keyword>
<organism evidence="3 4">
    <name type="scientific">Chryseobacterium paridis</name>
    <dbReference type="NCBI Taxonomy" id="2800328"/>
    <lineage>
        <taxon>Bacteria</taxon>
        <taxon>Pseudomonadati</taxon>
        <taxon>Bacteroidota</taxon>
        <taxon>Flavobacteriia</taxon>
        <taxon>Flavobacteriales</taxon>
        <taxon>Weeksellaceae</taxon>
        <taxon>Chryseobacterium group</taxon>
        <taxon>Chryseobacterium</taxon>
    </lineage>
</organism>
<evidence type="ECO:0000313" key="4">
    <source>
        <dbReference type="Proteomes" id="UP000628669"/>
    </source>
</evidence>
<protein>
    <submittedName>
        <fullName evidence="3">DPP IV N-terminal domain-containing protein</fullName>
    </submittedName>
</protein>
<dbReference type="InterPro" id="IPR002469">
    <property type="entry name" value="Peptidase_S9B_N"/>
</dbReference>
<accession>A0ABS1FYM3</accession>
<dbReference type="InterPro" id="IPR001375">
    <property type="entry name" value="Peptidase_S9_cat"/>
</dbReference>
<evidence type="ECO:0000259" key="2">
    <source>
        <dbReference type="Pfam" id="PF00930"/>
    </source>
</evidence>
<dbReference type="Gene3D" id="3.40.50.1820">
    <property type="entry name" value="alpha/beta hydrolase"/>
    <property type="match status" value="1"/>
</dbReference>
<dbReference type="InterPro" id="IPR029058">
    <property type="entry name" value="AB_hydrolase_fold"/>
</dbReference>
<dbReference type="Gene3D" id="2.140.10.30">
    <property type="entry name" value="Dipeptidylpeptidase IV, N-terminal domain"/>
    <property type="match status" value="1"/>
</dbReference>